<sequence>MIRSTEQSTSPAITYNEAVDLIKNNNQATLSSQPSDASDQVLRRNLLQEIQELESKIEEVNQLLCKTSLEYMVRFQLKDDLEYYHGLIENKRHQLGA</sequence>
<dbReference type="RefSeq" id="WP_162445880.1">
    <property type="nucleotide sequence ID" value="NZ_CP048222.1"/>
</dbReference>
<dbReference type="Proteomes" id="UP000480178">
    <property type="component" value="Chromosome"/>
</dbReference>
<dbReference type="AlphaFoldDB" id="A0A6C0GPR1"/>
<dbReference type="EMBL" id="CP048222">
    <property type="protein sequence ID" value="QHT69897.1"/>
    <property type="molecule type" value="Genomic_DNA"/>
</dbReference>
<evidence type="ECO:0000313" key="1">
    <source>
        <dbReference type="EMBL" id="QHT69897.1"/>
    </source>
</evidence>
<reference evidence="1 2" key="1">
    <citation type="submission" date="2020-01" db="EMBL/GenBank/DDBJ databases">
        <authorList>
            <person name="Kim M.K."/>
        </authorList>
    </citation>
    <scope>NUCLEOTIDE SEQUENCE [LARGE SCALE GENOMIC DNA]</scope>
    <source>
        <strain evidence="1 2">172606-1</strain>
    </source>
</reference>
<proteinExistence type="predicted"/>
<gene>
    <name evidence="1" type="ORF">GXP67_26250</name>
</gene>
<accession>A0A6C0GPR1</accession>
<protein>
    <submittedName>
        <fullName evidence="1">Uncharacterized protein</fullName>
    </submittedName>
</protein>
<organism evidence="1 2">
    <name type="scientific">Rhodocytophaga rosea</name>
    <dbReference type="NCBI Taxonomy" id="2704465"/>
    <lineage>
        <taxon>Bacteria</taxon>
        <taxon>Pseudomonadati</taxon>
        <taxon>Bacteroidota</taxon>
        <taxon>Cytophagia</taxon>
        <taxon>Cytophagales</taxon>
        <taxon>Rhodocytophagaceae</taxon>
        <taxon>Rhodocytophaga</taxon>
    </lineage>
</organism>
<dbReference type="KEGG" id="rhoz:GXP67_26250"/>
<name>A0A6C0GPR1_9BACT</name>
<evidence type="ECO:0000313" key="2">
    <source>
        <dbReference type="Proteomes" id="UP000480178"/>
    </source>
</evidence>
<keyword evidence="2" id="KW-1185">Reference proteome</keyword>